<sequence length="239" mass="26221">MSPRFPYHISVAAMARSFEKMVNHDVKPPLPPPPKPTVVVPSVSSSSTTSSISTASSTLSSPSIECNDLAALLFTVWMHMNVQLAVLMLVRSSSFSSLSPPLTRSTTTTTRVSQLCLLDDIPCLNDLVDRHTQPSVASLWHEHEQAGYAKRIQMGPSRRTIRKTQETRKEPLMQDPICGQEADNDDVDIAVEEEEEEEATMAKLAQDVLSYLNQCSSSYEASSELLALTPRLQGYAAAV</sequence>
<dbReference type="OrthoDB" id="2286843at2759"/>
<proteinExistence type="predicted"/>
<dbReference type="VEuPathDB" id="FungiDB:LCOR_02536.1"/>
<protein>
    <submittedName>
        <fullName evidence="2">Uncharacterized protein</fullName>
    </submittedName>
</protein>
<dbReference type="AlphaFoldDB" id="A0A068RMI9"/>
<organism evidence="2 3">
    <name type="scientific">Lichtheimia corymbifera JMRC:FSU:9682</name>
    <dbReference type="NCBI Taxonomy" id="1263082"/>
    <lineage>
        <taxon>Eukaryota</taxon>
        <taxon>Fungi</taxon>
        <taxon>Fungi incertae sedis</taxon>
        <taxon>Mucoromycota</taxon>
        <taxon>Mucoromycotina</taxon>
        <taxon>Mucoromycetes</taxon>
        <taxon>Mucorales</taxon>
        <taxon>Lichtheimiaceae</taxon>
        <taxon>Lichtheimia</taxon>
    </lineage>
</organism>
<dbReference type="Proteomes" id="UP000027586">
    <property type="component" value="Unassembled WGS sequence"/>
</dbReference>
<feature type="region of interest" description="Disordered" evidence="1">
    <location>
        <begin position="24"/>
        <end position="61"/>
    </location>
</feature>
<keyword evidence="3" id="KW-1185">Reference proteome</keyword>
<evidence type="ECO:0000313" key="3">
    <source>
        <dbReference type="Proteomes" id="UP000027586"/>
    </source>
</evidence>
<dbReference type="EMBL" id="CBTN010000008">
    <property type="protein sequence ID" value="CDH50847.1"/>
    <property type="molecule type" value="Genomic_DNA"/>
</dbReference>
<name>A0A068RMI9_9FUNG</name>
<accession>A0A068RMI9</accession>
<reference evidence="2" key="1">
    <citation type="submission" date="2013-08" db="EMBL/GenBank/DDBJ databases">
        <title>Gene expansion shapes genome architecture in the human pathogen Lichtheimia corymbifera: an evolutionary genomics analysis in the ancient terrestrial Mucorales (Mucoromycotina).</title>
        <authorList>
            <person name="Schwartze V.U."/>
            <person name="Winter S."/>
            <person name="Shelest E."/>
            <person name="Marcet-Houben M."/>
            <person name="Horn F."/>
            <person name="Wehner S."/>
            <person name="Hoffmann K."/>
            <person name="Riege K."/>
            <person name="Sammeth M."/>
            <person name="Nowrousian M."/>
            <person name="Valiante V."/>
            <person name="Linde J."/>
            <person name="Jacobsen I.D."/>
            <person name="Marz M."/>
            <person name="Brakhage A.A."/>
            <person name="Gabaldon T."/>
            <person name="Bocker S."/>
            <person name="Voigt K."/>
        </authorList>
    </citation>
    <scope>NUCLEOTIDE SEQUENCE [LARGE SCALE GENOMIC DNA]</scope>
    <source>
        <strain evidence="2">FSU 9682</strain>
    </source>
</reference>
<evidence type="ECO:0000256" key="1">
    <source>
        <dbReference type="SAM" id="MobiDB-lite"/>
    </source>
</evidence>
<feature type="compositionally biased region" description="Low complexity" evidence="1">
    <location>
        <begin position="37"/>
        <end position="61"/>
    </location>
</feature>
<evidence type="ECO:0000313" key="2">
    <source>
        <dbReference type="EMBL" id="CDH50847.1"/>
    </source>
</evidence>
<gene>
    <name evidence="2" type="ORF">LCOR_02536.1</name>
</gene>
<comment type="caution">
    <text evidence="2">The sequence shown here is derived from an EMBL/GenBank/DDBJ whole genome shotgun (WGS) entry which is preliminary data.</text>
</comment>